<dbReference type="PANTHER" id="PTHR38684:SF1">
    <property type="entry name" value="PROTEIN AMPE"/>
    <property type="match status" value="1"/>
</dbReference>
<dbReference type="NCBIfam" id="NF008219">
    <property type="entry name" value="PRK10987.1"/>
    <property type="match status" value="1"/>
</dbReference>
<feature type="compositionally biased region" description="Polar residues" evidence="1">
    <location>
        <begin position="188"/>
        <end position="202"/>
    </location>
</feature>
<proteinExistence type="predicted"/>
<dbReference type="InterPro" id="IPR052966">
    <property type="entry name" value="Beta-lactamase_Reg"/>
</dbReference>
<feature type="compositionally biased region" description="Polar residues" evidence="1">
    <location>
        <begin position="209"/>
        <end position="229"/>
    </location>
</feature>
<dbReference type="InterPro" id="IPR031347">
    <property type="entry name" value="AmpE"/>
</dbReference>
<keyword evidence="4" id="KW-1185">Reference proteome</keyword>
<keyword evidence="2" id="KW-1133">Transmembrane helix</keyword>
<sequence length="343" mass="38391">MSLLSLLIAIMAERSLSGTAWQFNVYYQKYLHLFGKNFTAKHGTVASVVFILLPVIITFLALTLIDNSLIELILSTVILIICFGCTTTRNSYKNYLKSASHDEESTAEMYHQQLLSDKNLPQMGFGQALIWLNYRYYIAIMLFFTVFGAAGAVFYRLLTSVIEHKKEQCIANANKAEAAVMASQNDKLSSSELDSDVNQADTNSDDETFTQADETSVSEQNTSTESVDAPIHQSNVVPNITTGCHNHYDVLFWLDWLPVRIASFGYMLVGHFSKAMPVWLENLFDSSKPTHQILIDVAEKSEDIMLNDKDCTAEPCLLVRLAKRNVLLVLAVISLLTLTGYLN</sequence>
<reference evidence="3 4" key="1">
    <citation type="submission" date="2019-08" db="EMBL/GenBank/DDBJ databases">
        <title>Microbe sample from Colwellia echini.</title>
        <authorList>
            <person name="Christiansen L."/>
            <person name="Pathiraja D."/>
            <person name="Schultz-Johansen M."/>
            <person name="Choi I.-G."/>
            <person name="Stougaard P."/>
        </authorList>
    </citation>
    <scope>NUCLEOTIDE SEQUENCE [LARGE SCALE GENOMIC DNA]</scope>
    <source>
        <strain evidence="3 4">A3</strain>
    </source>
</reference>
<dbReference type="PANTHER" id="PTHR38684">
    <property type="entry name" value="PROTEIN AMPE"/>
    <property type="match status" value="1"/>
</dbReference>
<dbReference type="Pfam" id="PF17113">
    <property type="entry name" value="AmpE"/>
    <property type="match status" value="2"/>
</dbReference>
<evidence type="ECO:0000313" key="4">
    <source>
        <dbReference type="Proteomes" id="UP000815846"/>
    </source>
</evidence>
<feature type="transmembrane region" description="Helical" evidence="2">
    <location>
        <begin position="46"/>
        <end position="65"/>
    </location>
</feature>
<gene>
    <name evidence="3" type="primary">ampE</name>
    <name evidence="3" type="ORF">CWS31_014495</name>
</gene>
<comment type="caution">
    <text evidence="3">The sequence shown here is derived from an EMBL/GenBank/DDBJ whole genome shotgun (WGS) entry which is preliminary data.</text>
</comment>
<protein>
    <submittedName>
        <fullName evidence="3">Beta-lactamase regulator AmpE</fullName>
    </submittedName>
</protein>
<keyword evidence="2" id="KW-0812">Transmembrane</keyword>
<dbReference type="RefSeq" id="WP_101344534.1">
    <property type="nucleotide sequence ID" value="NZ_PJAI02000020.1"/>
</dbReference>
<feature type="transmembrane region" description="Helical" evidence="2">
    <location>
        <begin position="72"/>
        <end position="92"/>
    </location>
</feature>
<accession>A0ABY3MU57</accession>
<dbReference type="EMBL" id="PJAI02000020">
    <property type="protein sequence ID" value="TYK64659.1"/>
    <property type="molecule type" value="Genomic_DNA"/>
</dbReference>
<feature type="transmembrane region" description="Helical" evidence="2">
    <location>
        <begin position="136"/>
        <end position="158"/>
    </location>
</feature>
<dbReference type="Proteomes" id="UP000815846">
    <property type="component" value="Unassembled WGS sequence"/>
</dbReference>
<evidence type="ECO:0000256" key="1">
    <source>
        <dbReference type="SAM" id="MobiDB-lite"/>
    </source>
</evidence>
<name>A0ABY3MU57_9GAMM</name>
<evidence type="ECO:0000313" key="3">
    <source>
        <dbReference type="EMBL" id="TYK64659.1"/>
    </source>
</evidence>
<feature type="region of interest" description="Disordered" evidence="1">
    <location>
        <begin position="188"/>
        <end position="229"/>
    </location>
</feature>
<keyword evidence="2" id="KW-0472">Membrane</keyword>
<feature type="transmembrane region" description="Helical" evidence="2">
    <location>
        <begin position="325"/>
        <end position="342"/>
    </location>
</feature>
<evidence type="ECO:0000256" key="2">
    <source>
        <dbReference type="SAM" id="Phobius"/>
    </source>
</evidence>
<organism evidence="3 4">
    <name type="scientific">Colwellia echini</name>
    <dbReference type="NCBI Taxonomy" id="1982103"/>
    <lineage>
        <taxon>Bacteria</taxon>
        <taxon>Pseudomonadati</taxon>
        <taxon>Pseudomonadota</taxon>
        <taxon>Gammaproteobacteria</taxon>
        <taxon>Alteromonadales</taxon>
        <taxon>Colwelliaceae</taxon>
        <taxon>Colwellia</taxon>
    </lineage>
</organism>